<reference evidence="3 4" key="1">
    <citation type="submission" date="2016-09" db="EMBL/GenBank/DDBJ databases">
        <title>Extensive genetic diversity and differential bi-allelic expression allows diatom success in the polar Southern Ocean.</title>
        <authorList>
            <consortium name="DOE Joint Genome Institute"/>
            <person name="Mock T."/>
            <person name="Otillar R.P."/>
            <person name="Strauss J."/>
            <person name="Dupont C."/>
            <person name="Frickenhaus S."/>
            <person name="Maumus F."/>
            <person name="Mcmullan M."/>
            <person name="Sanges R."/>
            <person name="Schmutz J."/>
            <person name="Toseland A."/>
            <person name="Valas R."/>
            <person name="Veluchamy A."/>
            <person name="Ward B.J."/>
            <person name="Allen A."/>
            <person name="Barry K."/>
            <person name="Falciatore A."/>
            <person name="Ferrante M."/>
            <person name="Fortunato A.E."/>
            <person name="Gloeckner G."/>
            <person name="Gruber A."/>
            <person name="Hipkin R."/>
            <person name="Janech M."/>
            <person name="Kroth P."/>
            <person name="Leese F."/>
            <person name="Lindquist E."/>
            <person name="Lyon B.R."/>
            <person name="Martin J."/>
            <person name="Mayer C."/>
            <person name="Parker M."/>
            <person name="Quesneville H."/>
            <person name="Raymond J."/>
            <person name="Uhlig C."/>
            <person name="Valentin K.U."/>
            <person name="Worden A.Z."/>
            <person name="Armbrust E.V."/>
            <person name="Bowler C."/>
            <person name="Green B."/>
            <person name="Moulton V."/>
            <person name="Van Oosterhout C."/>
            <person name="Grigoriev I."/>
        </authorList>
    </citation>
    <scope>NUCLEOTIDE SEQUENCE [LARGE SCALE GENOMIC DNA]</scope>
    <source>
        <strain evidence="3 4">CCMP1102</strain>
    </source>
</reference>
<feature type="region of interest" description="Disordered" evidence="2">
    <location>
        <begin position="1"/>
        <end position="83"/>
    </location>
</feature>
<accession>A0A1E7FAG5</accession>
<feature type="region of interest" description="Disordered" evidence="2">
    <location>
        <begin position="161"/>
        <end position="185"/>
    </location>
</feature>
<dbReference type="InParanoid" id="A0A1E7FAG5"/>
<dbReference type="AlphaFoldDB" id="A0A1E7FAG5"/>
<dbReference type="PANTHER" id="PTHR22684:SF0">
    <property type="entry name" value="RIBOSOME QUALITY CONTROL COMPLEX SUBUNIT TCF25"/>
    <property type="match status" value="1"/>
</dbReference>
<feature type="compositionally biased region" description="Low complexity" evidence="2">
    <location>
        <begin position="161"/>
        <end position="171"/>
    </location>
</feature>
<organism evidence="3 4">
    <name type="scientific">Fragilariopsis cylindrus CCMP1102</name>
    <dbReference type="NCBI Taxonomy" id="635003"/>
    <lineage>
        <taxon>Eukaryota</taxon>
        <taxon>Sar</taxon>
        <taxon>Stramenopiles</taxon>
        <taxon>Ochrophyta</taxon>
        <taxon>Bacillariophyta</taxon>
        <taxon>Bacillariophyceae</taxon>
        <taxon>Bacillariophycidae</taxon>
        <taxon>Bacillariales</taxon>
        <taxon>Bacillariaceae</taxon>
        <taxon>Fragilariopsis</taxon>
    </lineage>
</organism>
<dbReference type="Proteomes" id="UP000095751">
    <property type="component" value="Unassembled WGS sequence"/>
</dbReference>
<dbReference type="InterPro" id="IPR006994">
    <property type="entry name" value="TCF25/Rqc1"/>
</dbReference>
<feature type="coiled-coil region" evidence="1">
    <location>
        <begin position="96"/>
        <end position="123"/>
    </location>
</feature>
<dbReference type="EMBL" id="KV784359">
    <property type="protein sequence ID" value="OEU15136.1"/>
    <property type="molecule type" value="Genomic_DNA"/>
</dbReference>
<proteinExistence type="predicted"/>
<evidence type="ECO:0000256" key="2">
    <source>
        <dbReference type="SAM" id="MobiDB-lite"/>
    </source>
</evidence>
<feature type="non-terminal residue" evidence="3">
    <location>
        <position position="674"/>
    </location>
</feature>
<evidence type="ECO:0000313" key="3">
    <source>
        <dbReference type="EMBL" id="OEU15136.1"/>
    </source>
</evidence>
<keyword evidence="4" id="KW-1185">Reference proteome</keyword>
<feature type="compositionally biased region" description="Acidic residues" evidence="2">
    <location>
        <begin position="54"/>
        <end position="69"/>
    </location>
</feature>
<feature type="compositionally biased region" description="Acidic residues" evidence="2">
    <location>
        <begin position="22"/>
        <end position="37"/>
    </location>
</feature>
<dbReference type="KEGG" id="fcy:FRACYDRAFT_146501"/>
<evidence type="ECO:0000256" key="1">
    <source>
        <dbReference type="SAM" id="Coils"/>
    </source>
</evidence>
<dbReference type="PANTHER" id="PTHR22684">
    <property type="entry name" value="NULP1-RELATED"/>
    <property type="match status" value="1"/>
</dbReference>
<dbReference type="OrthoDB" id="205993at2759"/>
<name>A0A1E7FAG5_9STRA</name>
<evidence type="ECO:0000313" key="4">
    <source>
        <dbReference type="Proteomes" id="UP000095751"/>
    </source>
</evidence>
<protein>
    <submittedName>
        <fullName evidence="3">DUF654-domain-containing protein</fullName>
    </submittedName>
</protein>
<dbReference type="Pfam" id="PF04910">
    <property type="entry name" value="Tcf25"/>
    <property type="match status" value="1"/>
</dbReference>
<keyword evidence="1" id="KW-0175">Coiled coil</keyword>
<gene>
    <name evidence="3" type="ORF">FRACYDRAFT_146501</name>
</gene>
<sequence length="674" mass="76560">MSHRALQRLRQERQPEILTSLGDDDDSDYDDDDEEDQHEPKKTNVFGAAMFNDDSSDSSSDDDSVEDSVDDPKNDADLKCSVNEDHKPFNADAQANADADVDVENLDELIKEYKVQDETQEENIATIDDEQSSFYYGVIMSGIEVRDLDIDFVMRTSLLGESTESSGSGSSSRRRQNTLFGPRTNWPRPPHYVGGGIGMRSCEEVSSSSSGHVLPWPYCDMKEKNMRCPSPKNWFEFIYSDSYQRDYRDLETIIASGDANNLALFVAHHPFVVEALLQLSTVMYQMNQSQEGLSLLKRCLWVFDNIVPKSFMDVKNRSAFMDYQKHGNKQFFATIFRLIRVSYVAGLTRTSLAAAQLVLSLDPLRDPMNVLLSIDHFALMCNTDLCNTWLVDFVESKRVYVTYRDQDNREGFECQLLDIPNFAFSYALALFRLHETTPSDNDTKGKADIAIRSAICRFPSVISQLLAQNEVDLTSRSMQTDWPTVLGFIENLSCQFQIRLSEVIKDPVMRACTFQAYNTVVKIFVQQNFKLWSSFSVMKWMYSQIVVLKGDKNDDRLKASSLSPAMMRFVKSDPVDYENKFQTMPADANPLDPNIVALALNIDTNRRRLIQRNARPADANNEFLNDAGVPFAARDQYFGGPPTEEIDPDLPLAELFWRSALPWAHVEGVPPADR</sequence>
<dbReference type="GO" id="GO:1990112">
    <property type="term" value="C:RQC complex"/>
    <property type="evidence" value="ECO:0007669"/>
    <property type="project" value="TreeGrafter"/>
</dbReference>
<feature type="compositionally biased region" description="Basic and acidic residues" evidence="2">
    <location>
        <begin position="70"/>
        <end position="83"/>
    </location>
</feature>